<dbReference type="InterPro" id="IPR018247">
    <property type="entry name" value="EF_Hand_1_Ca_BS"/>
</dbReference>
<evidence type="ECO:0000256" key="1">
    <source>
        <dbReference type="ARBA" id="ARBA00022723"/>
    </source>
</evidence>
<sequence>MKSLVLVCFFAIACASSVLDLYGVINVLYLKADRDANGIITIPELDGVYQGFDVNHDGTVTKQEFVSFWQLLTHQSKEHSEAYFYLADLNDDGIINSKDLAPLHHVFDLDGNGNVTAKEFGEKWMGIIRETPFTVLFVRSDLNKNNLLNKTEYNNFFISFDADHDGKVSKSEIETAWKANGFADTVKDSDILFDKLDNNHDGFLSSSDMSHWFNVYDTNHDSHLDIIETVKMSLLLPPVNLHQ</sequence>
<evidence type="ECO:0000313" key="7">
    <source>
        <dbReference type="Proteomes" id="UP000596742"/>
    </source>
</evidence>
<dbReference type="EMBL" id="UYJE01010075">
    <property type="protein sequence ID" value="VDI79449.1"/>
    <property type="molecule type" value="Genomic_DNA"/>
</dbReference>
<dbReference type="OrthoDB" id="6041188at2759"/>
<evidence type="ECO:0000259" key="5">
    <source>
        <dbReference type="PROSITE" id="PS50222"/>
    </source>
</evidence>
<feature type="chain" id="PRO_5032379474" description="EF-hand domain-containing protein" evidence="4">
    <location>
        <begin position="16"/>
        <end position="243"/>
    </location>
</feature>
<organism evidence="6 7">
    <name type="scientific">Mytilus galloprovincialis</name>
    <name type="common">Mediterranean mussel</name>
    <dbReference type="NCBI Taxonomy" id="29158"/>
    <lineage>
        <taxon>Eukaryota</taxon>
        <taxon>Metazoa</taxon>
        <taxon>Spiralia</taxon>
        <taxon>Lophotrochozoa</taxon>
        <taxon>Mollusca</taxon>
        <taxon>Bivalvia</taxon>
        <taxon>Autobranchia</taxon>
        <taxon>Pteriomorphia</taxon>
        <taxon>Mytilida</taxon>
        <taxon>Mytiloidea</taxon>
        <taxon>Mytilidae</taxon>
        <taxon>Mytilinae</taxon>
        <taxon>Mytilus</taxon>
    </lineage>
</organism>
<comment type="caution">
    <text evidence="6">The sequence shown here is derived from an EMBL/GenBank/DDBJ whole genome shotgun (WGS) entry which is preliminary data.</text>
</comment>
<dbReference type="InterPro" id="IPR011992">
    <property type="entry name" value="EF-hand-dom_pair"/>
</dbReference>
<accession>A0A8B6HI40</accession>
<feature type="domain" description="EF-hand" evidence="5">
    <location>
        <begin position="40"/>
        <end position="75"/>
    </location>
</feature>
<dbReference type="Proteomes" id="UP000596742">
    <property type="component" value="Unassembled WGS sequence"/>
</dbReference>
<dbReference type="InterPro" id="IPR002048">
    <property type="entry name" value="EF_hand_dom"/>
</dbReference>
<dbReference type="GO" id="GO:0005509">
    <property type="term" value="F:calcium ion binding"/>
    <property type="evidence" value="ECO:0007669"/>
    <property type="project" value="InterPro"/>
</dbReference>
<keyword evidence="3" id="KW-0106">Calcium</keyword>
<feature type="domain" description="EF-hand" evidence="5">
    <location>
        <begin position="148"/>
        <end position="183"/>
    </location>
</feature>
<dbReference type="PROSITE" id="PS50222">
    <property type="entry name" value="EF_HAND_2"/>
    <property type="match status" value="3"/>
</dbReference>
<keyword evidence="2" id="KW-0677">Repeat</keyword>
<dbReference type="SUPFAM" id="SSF47473">
    <property type="entry name" value="EF-hand"/>
    <property type="match status" value="1"/>
</dbReference>
<dbReference type="Pfam" id="PF13202">
    <property type="entry name" value="EF-hand_5"/>
    <property type="match status" value="4"/>
</dbReference>
<evidence type="ECO:0000256" key="4">
    <source>
        <dbReference type="SAM" id="SignalP"/>
    </source>
</evidence>
<gene>
    <name evidence="6" type="ORF">MGAL_10B070327</name>
</gene>
<proteinExistence type="predicted"/>
<dbReference type="PROSITE" id="PS00018">
    <property type="entry name" value="EF_HAND_1"/>
    <property type="match status" value="4"/>
</dbReference>
<dbReference type="SMART" id="SM00054">
    <property type="entry name" value="EFh"/>
    <property type="match status" value="4"/>
</dbReference>
<evidence type="ECO:0000256" key="2">
    <source>
        <dbReference type="ARBA" id="ARBA00022737"/>
    </source>
</evidence>
<keyword evidence="7" id="KW-1185">Reference proteome</keyword>
<evidence type="ECO:0000256" key="3">
    <source>
        <dbReference type="ARBA" id="ARBA00022837"/>
    </source>
</evidence>
<feature type="signal peptide" evidence="4">
    <location>
        <begin position="1"/>
        <end position="15"/>
    </location>
</feature>
<protein>
    <recommendedName>
        <fullName evidence="5">EF-hand domain-containing protein</fullName>
    </recommendedName>
</protein>
<dbReference type="PANTHER" id="PTHR10827:SF98">
    <property type="entry name" value="45 KDA CALCIUM-BINDING PROTEIN"/>
    <property type="match status" value="1"/>
</dbReference>
<keyword evidence="4" id="KW-0732">Signal</keyword>
<keyword evidence="1" id="KW-0479">Metal-binding</keyword>
<name>A0A8B6HI40_MYTGA</name>
<dbReference type="AlphaFoldDB" id="A0A8B6HI40"/>
<dbReference type="PANTHER" id="PTHR10827">
    <property type="entry name" value="RETICULOCALBIN"/>
    <property type="match status" value="1"/>
</dbReference>
<reference evidence="6" key="1">
    <citation type="submission" date="2018-11" db="EMBL/GenBank/DDBJ databases">
        <authorList>
            <person name="Alioto T."/>
            <person name="Alioto T."/>
        </authorList>
    </citation>
    <scope>NUCLEOTIDE SEQUENCE</scope>
</reference>
<evidence type="ECO:0000313" key="6">
    <source>
        <dbReference type="EMBL" id="VDI79449.1"/>
    </source>
</evidence>
<feature type="domain" description="EF-hand" evidence="5">
    <location>
        <begin position="184"/>
        <end position="219"/>
    </location>
</feature>
<dbReference type="Gene3D" id="1.10.238.10">
    <property type="entry name" value="EF-hand"/>
    <property type="match status" value="2"/>
</dbReference>